<dbReference type="RefSeq" id="WP_150976745.1">
    <property type="nucleotide sequence ID" value="NZ_SRLN01000012.1"/>
</dbReference>
<dbReference type="InterPro" id="IPR009057">
    <property type="entry name" value="Homeodomain-like_sf"/>
</dbReference>
<evidence type="ECO:0000313" key="5">
    <source>
        <dbReference type="Proteomes" id="UP000325636"/>
    </source>
</evidence>
<evidence type="ECO:0000259" key="3">
    <source>
        <dbReference type="Pfam" id="PF13592"/>
    </source>
</evidence>
<sequence>METNQNERERQIEGLINFINSNGDSRDMKRALAVKLALQGYAYKAIENILNVSQGYVSKWKKRFIKQGIQGLRLGYKGAKTKLTKEEEEETIKWLLCQEYWDLSELEIYLIEEYDVVFESKESYYKIYRKAKITRQKAEKVNPRKDEEKVKQRNEKIKQILEEHREEIESGKLMVYAIDECHLMGEDIVGEAWGKSKERVEIPINNYKDRQTYYGALNLLEPDLILEKYTRGNGENTVKFLESLQSKNAGKRLLIFWDGVRHHTGENMKNFLGEQNEGLAKSEWKITCELFAPYAPEENPVEAIWFQLKNLLRRFYRFGKNFKIINFLFEFFAKYNLFKFPNLKRFDAFSQLI</sequence>
<dbReference type="InterPro" id="IPR025959">
    <property type="entry name" value="Winged_HTH_dom"/>
</dbReference>
<reference evidence="5" key="1">
    <citation type="submission" date="2019-04" db="EMBL/GenBank/DDBJ databases">
        <title>Microviridin 1777: A Toxic Chymotrypsin Inhibitor Discovered by a Metabologenomic Approach.</title>
        <authorList>
            <person name="Sieber S."/>
            <person name="Grendelmeier S.M."/>
            <person name="Harris L.A."/>
            <person name="Mitchell D.A."/>
            <person name="Gademann K."/>
        </authorList>
    </citation>
    <scope>NUCLEOTIDE SEQUENCE [LARGE SCALE GENOMIC DNA]</scope>
    <source>
        <strain evidence="5">EAWAG127a</strain>
    </source>
</reference>
<dbReference type="Pfam" id="PF13518">
    <property type="entry name" value="HTH_28"/>
    <property type="match status" value="1"/>
</dbReference>
<feature type="domain" description="Tc1-like transposase DDE" evidence="1">
    <location>
        <begin position="175"/>
        <end position="317"/>
    </location>
</feature>
<evidence type="ECO:0000259" key="1">
    <source>
        <dbReference type="Pfam" id="PF13358"/>
    </source>
</evidence>
<dbReference type="Proteomes" id="UP000325636">
    <property type="component" value="Unassembled WGS sequence"/>
</dbReference>
<dbReference type="Pfam" id="PF13358">
    <property type="entry name" value="DDE_3"/>
    <property type="match status" value="1"/>
</dbReference>
<dbReference type="InterPro" id="IPR055247">
    <property type="entry name" value="InsJ-like_HTH"/>
</dbReference>
<proteinExistence type="predicted"/>
<feature type="domain" description="Insertion element IS150 protein InsJ-like helix-turn-helix" evidence="2">
    <location>
        <begin position="29"/>
        <end position="73"/>
    </location>
</feature>
<organism evidence="4 5">
    <name type="scientific">Microcystis aeruginosa EAWAG127a</name>
    <dbReference type="NCBI Taxonomy" id="2529855"/>
    <lineage>
        <taxon>Bacteria</taxon>
        <taxon>Bacillati</taxon>
        <taxon>Cyanobacteriota</taxon>
        <taxon>Cyanophyceae</taxon>
        <taxon>Oscillatoriophycideae</taxon>
        <taxon>Chroococcales</taxon>
        <taxon>Microcystaceae</taxon>
        <taxon>Microcystis</taxon>
    </lineage>
</organism>
<evidence type="ECO:0000313" key="4">
    <source>
        <dbReference type="EMBL" id="KAB0241392.1"/>
    </source>
</evidence>
<dbReference type="EMBL" id="SRLN01000012">
    <property type="protein sequence ID" value="KAB0241392.1"/>
    <property type="molecule type" value="Genomic_DNA"/>
</dbReference>
<dbReference type="AlphaFoldDB" id="A0A5J5LUQ0"/>
<name>A0A5J5LUQ0_MICAE</name>
<dbReference type="NCBIfam" id="NF033545">
    <property type="entry name" value="transpos_IS630"/>
    <property type="match status" value="1"/>
</dbReference>
<accession>A0A5J5LUQ0</accession>
<gene>
    <name evidence="4" type="ORF">EZJ55_13235</name>
</gene>
<dbReference type="InterPro" id="IPR036397">
    <property type="entry name" value="RNaseH_sf"/>
</dbReference>
<dbReference type="Pfam" id="PF13592">
    <property type="entry name" value="HTH_33"/>
    <property type="match status" value="1"/>
</dbReference>
<dbReference type="Gene3D" id="3.30.420.10">
    <property type="entry name" value="Ribonuclease H-like superfamily/Ribonuclease H"/>
    <property type="match status" value="1"/>
</dbReference>
<comment type="caution">
    <text evidence="4">The sequence shown here is derived from an EMBL/GenBank/DDBJ whole genome shotgun (WGS) entry which is preliminary data.</text>
</comment>
<evidence type="ECO:0000259" key="2">
    <source>
        <dbReference type="Pfam" id="PF13518"/>
    </source>
</evidence>
<feature type="domain" description="Winged helix-turn helix" evidence="3">
    <location>
        <begin position="99"/>
        <end position="155"/>
    </location>
</feature>
<protein>
    <submittedName>
        <fullName evidence="4">IS630 family transposase</fullName>
    </submittedName>
</protein>
<dbReference type="SUPFAM" id="SSF46689">
    <property type="entry name" value="Homeodomain-like"/>
    <property type="match status" value="1"/>
</dbReference>
<dbReference type="GO" id="GO:0003676">
    <property type="term" value="F:nucleic acid binding"/>
    <property type="evidence" value="ECO:0007669"/>
    <property type="project" value="InterPro"/>
</dbReference>
<dbReference type="InterPro" id="IPR047655">
    <property type="entry name" value="Transpos_IS630-like"/>
</dbReference>
<dbReference type="InterPro" id="IPR038717">
    <property type="entry name" value="Tc1-like_DDE_dom"/>
</dbReference>